<protein>
    <submittedName>
        <fullName evidence="3">NADP oxidoreductase</fullName>
    </submittedName>
</protein>
<sequence>MTKDSPKKLRLATLWLDGCSGCHMSILDMDEKLIEIAEYVDVVYSPYVDAKEFPKDVDLAIVEGALSSDHDIAMIKKIRENSKLILALGDCAITGNVSAMKNLFGSDAVLERGYLDLADTNKSNTYPSKIVPKLLDKVLPLHEVVHVDYFLPGCPTPSDAIYEMLKALIEGREINIHSLTRFGK</sequence>
<dbReference type="InterPro" id="IPR051349">
    <property type="entry name" value="Hydrogenase_assoc-protein"/>
</dbReference>
<dbReference type="Proteomes" id="UP000309561">
    <property type="component" value="Unassembled WGS sequence"/>
</dbReference>
<dbReference type="PANTHER" id="PTHR42845:SF1">
    <property type="entry name" value="HYDROGENASE SMALL SUBUNIT"/>
    <property type="match status" value="1"/>
</dbReference>
<dbReference type="Gene3D" id="3.40.50.700">
    <property type="entry name" value="NADH:ubiquinone oxidoreductase-like, 20kDa subunit"/>
    <property type="match status" value="1"/>
</dbReference>
<keyword evidence="1" id="KW-0560">Oxidoreductase</keyword>
<gene>
    <name evidence="3" type="ORF">FCU45_05910</name>
</gene>
<dbReference type="GO" id="GO:0016491">
    <property type="term" value="F:oxidoreductase activity"/>
    <property type="evidence" value="ECO:0007669"/>
    <property type="project" value="UniProtKB-KW"/>
</dbReference>
<dbReference type="RefSeq" id="WP_137013287.1">
    <property type="nucleotide sequence ID" value="NZ_SZPX01000004.1"/>
</dbReference>
<dbReference type="EMBL" id="SZPX01000004">
    <property type="protein sequence ID" value="TKI69590.1"/>
    <property type="molecule type" value="Genomic_DNA"/>
</dbReference>
<dbReference type="PANTHER" id="PTHR42845">
    <property type="entry name" value="COENZYME F420-REDUCING HYDROGENASE, GAMMA SUBUNIT"/>
    <property type="match status" value="1"/>
</dbReference>
<evidence type="ECO:0000313" key="4">
    <source>
        <dbReference type="Proteomes" id="UP000309561"/>
    </source>
</evidence>
<organism evidence="3 4">
    <name type="scientific">Sulfurimonas crateris</name>
    <dbReference type="NCBI Taxonomy" id="2574727"/>
    <lineage>
        <taxon>Bacteria</taxon>
        <taxon>Pseudomonadati</taxon>
        <taxon>Campylobacterota</taxon>
        <taxon>Epsilonproteobacteria</taxon>
        <taxon>Campylobacterales</taxon>
        <taxon>Sulfurimonadaceae</taxon>
        <taxon>Sulfurimonas</taxon>
    </lineage>
</organism>
<accession>A0A4U2Z7X1</accession>
<reference evidence="3 4" key="1">
    <citation type="submission" date="2019-04" db="EMBL/GenBank/DDBJ databases">
        <title>Sulfurimonas crateris sp. nov. a facultative anaerobic sulfur-oxidizing chemolithautotrophic bacterium isolated from a terrestrial mud vulcano.</title>
        <authorList>
            <person name="Ratnikova N.M."/>
            <person name="Slobodkin A.I."/>
            <person name="Merkel A.Y."/>
            <person name="Novikov A."/>
            <person name="Bonch-Osmolovskaya E.A."/>
            <person name="Slobodkina G.B."/>
        </authorList>
    </citation>
    <scope>NUCLEOTIDE SEQUENCE [LARGE SCALE GENOMIC DNA]</scope>
    <source>
        <strain evidence="3 4">SN118</strain>
    </source>
</reference>
<comment type="caution">
    <text evidence="3">The sequence shown here is derived from an EMBL/GenBank/DDBJ whole genome shotgun (WGS) entry which is preliminary data.</text>
</comment>
<keyword evidence="4" id="KW-1185">Reference proteome</keyword>
<proteinExistence type="predicted"/>
<dbReference type="InterPro" id="IPR037024">
    <property type="entry name" value="NiFe_Hase_small_N_sf"/>
</dbReference>
<name>A0A4U2Z7X1_9BACT</name>
<evidence type="ECO:0000313" key="3">
    <source>
        <dbReference type="EMBL" id="TKI69590.1"/>
    </source>
</evidence>
<dbReference type="InterPro" id="IPR006137">
    <property type="entry name" value="NADH_UbQ_OxRdtase-like_20kDa"/>
</dbReference>
<feature type="domain" description="NADH:ubiquinone oxidoreductase-like 20kDa subunit" evidence="2">
    <location>
        <begin position="19"/>
        <end position="168"/>
    </location>
</feature>
<dbReference type="OrthoDB" id="9787729at2"/>
<dbReference type="GO" id="GO:0051536">
    <property type="term" value="F:iron-sulfur cluster binding"/>
    <property type="evidence" value="ECO:0007669"/>
    <property type="project" value="InterPro"/>
</dbReference>
<dbReference type="AlphaFoldDB" id="A0A4U2Z7X1"/>
<dbReference type="Pfam" id="PF01058">
    <property type="entry name" value="Oxidored_q6"/>
    <property type="match status" value="1"/>
</dbReference>
<evidence type="ECO:0000259" key="2">
    <source>
        <dbReference type="Pfam" id="PF01058"/>
    </source>
</evidence>
<evidence type="ECO:0000256" key="1">
    <source>
        <dbReference type="ARBA" id="ARBA00023002"/>
    </source>
</evidence>
<dbReference type="SUPFAM" id="SSF56770">
    <property type="entry name" value="HydA/Nqo6-like"/>
    <property type="match status" value="1"/>
</dbReference>